<keyword evidence="4" id="KW-1185">Reference proteome</keyword>
<name>A0A0R2F0Y5_9LACO</name>
<dbReference type="AlphaFoldDB" id="A0A0R2F0Y5"/>
<protein>
    <recommendedName>
        <fullName evidence="2">DUF4179 domain-containing protein</fullName>
    </recommendedName>
</protein>
<comment type="caution">
    <text evidence="3">The sequence shown here is derived from an EMBL/GenBank/DDBJ whole genome shotgun (WGS) entry which is preliminary data.</text>
</comment>
<reference evidence="3 4" key="1">
    <citation type="journal article" date="2015" name="Genome Announc.">
        <title>Expanding the biotechnology potential of lactobacilli through comparative genomics of 213 strains and associated genera.</title>
        <authorList>
            <person name="Sun Z."/>
            <person name="Harris H.M."/>
            <person name="McCann A."/>
            <person name="Guo C."/>
            <person name="Argimon S."/>
            <person name="Zhang W."/>
            <person name="Yang X."/>
            <person name="Jeffery I.B."/>
            <person name="Cooney J.C."/>
            <person name="Kagawa T.F."/>
            <person name="Liu W."/>
            <person name="Song Y."/>
            <person name="Salvetti E."/>
            <person name="Wrobel A."/>
            <person name="Rasinkangas P."/>
            <person name="Parkhill J."/>
            <person name="Rea M.C."/>
            <person name="O'Sullivan O."/>
            <person name="Ritari J."/>
            <person name="Douillard F.P."/>
            <person name="Paul Ross R."/>
            <person name="Yang R."/>
            <person name="Briner A.E."/>
            <person name="Felis G.E."/>
            <person name="de Vos W.M."/>
            <person name="Barrangou R."/>
            <person name="Klaenhammer T.R."/>
            <person name="Caufield P.W."/>
            <person name="Cui Y."/>
            <person name="Zhang H."/>
            <person name="O'Toole P.W."/>
        </authorList>
    </citation>
    <scope>NUCLEOTIDE SEQUENCE [LARGE SCALE GENOMIC DNA]</scope>
    <source>
        <strain evidence="3 4">DSM 22697</strain>
    </source>
</reference>
<evidence type="ECO:0000313" key="3">
    <source>
        <dbReference type="EMBL" id="KRN22265.1"/>
    </source>
</evidence>
<keyword evidence="1" id="KW-0472">Membrane</keyword>
<gene>
    <name evidence="3" type="ORF">FC75_GL001904</name>
</gene>
<feature type="transmembrane region" description="Helical" evidence="1">
    <location>
        <begin position="45"/>
        <end position="66"/>
    </location>
</feature>
<proteinExistence type="predicted"/>
<sequence>MDERKTRAQMHAAIDEIPVPTAAVNAAIQRGVDAAPKRRRWGMRLLLAAAGVLLATGGAFAVSPAVGQAVGQAVSNATWLSEFYLLHGGTNSARTFHVNGTAKALNQQVTSHGLTVRLVEAYYSGKTIGITGEVTGLTHEQIYRNGEDELGLDNQITPLPGVEADSLDFAPTKTGYRFTETYRITREKAPTSLRLPVTITHINGVRGDWRFRLNFQQKPAVTHELSGNYTLRPGVTLVPLQAVKYSQGAELRFNLTFDQEQYLDAAITDIRSADGHSLLDVSNGFDTKNGVNSLPLKQLPNAGQSYRVRLDYQLKTQNRGHTVVREIVLVPKPKGTQ</sequence>
<dbReference type="RefSeq" id="WP_056989549.1">
    <property type="nucleotide sequence ID" value="NZ_AYZJ01000034.1"/>
</dbReference>
<evidence type="ECO:0000256" key="1">
    <source>
        <dbReference type="SAM" id="Phobius"/>
    </source>
</evidence>
<dbReference type="EMBL" id="AYZJ01000034">
    <property type="protein sequence ID" value="KRN22265.1"/>
    <property type="molecule type" value="Genomic_DNA"/>
</dbReference>
<dbReference type="Proteomes" id="UP000050865">
    <property type="component" value="Unassembled WGS sequence"/>
</dbReference>
<dbReference type="InterPro" id="IPR025436">
    <property type="entry name" value="DUF4179"/>
</dbReference>
<dbReference type="Pfam" id="PF13786">
    <property type="entry name" value="DUF4179"/>
    <property type="match status" value="1"/>
</dbReference>
<organism evidence="3 4">
    <name type="scientific">Lacticaseibacillus camelliae DSM 22697 = JCM 13995</name>
    <dbReference type="NCBI Taxonomy" id="1423730"/>
    <lineage>
        <taxon>Bacteria</taxon>
        <taxon>Bacillati</taxon>
        <taxon>Bacillota</taxon>
        <taxon>Bacilli</taxon>
        <taxon>Lactobacillales</taxon>
        <taxon>Lactobacillaceae</taxon>
        <taxon>Lacticaseibacillus</taxon>
    </lineage>
</organism>
<accession>A0A0R2F0Y5</accession>
<feature type="domain" description="DUF4179" evidence="2">
    <location>
        <begin position="37"/>
        <end position="133"/>
    </location>
</feature>
<evidence type="ECO:0000259" key="2">
    <source>
        <dbReference type="Pfam" id="PF13786"/>
    </source>
</evidence>
<dbReference type="Gene3D" id="2.60.40.1630">
    <property type="entry name" value="bacillus anthracis domain"/>
    <property type="match status" value="1"/>
</dbReference>
<evidence type="ECO:0000313" key="4">
    <source>
        <dbReference type="Proteomes" id="UP000050865"/>
    </source>
</evidence>
<dbReference type="STRING" id="1423730.FC75_GL001904"/>
<keyword evidence="1" id="KW-1133">Transmembrane helix</keyword>
<dbReference type="PATRIC" id="fig|1423730.4.peg.1980"/>
<keyword evidence="1" id="KW-0812">Transmembrane</keyword>